<sequence>MELRKVFSSLLGGYDKDFISSALFVIGAKVLSRSLNALATQRRFAPFKVPPRCPIVLHLAYADDVIIFSSGTRSSLTLVKDVLEGYSLVSDQRVNRQKRCFLVHSRLPAQRTALIGQVIRFQRRVLPIRYLGCPLYVGRRKKVYFVDIYNAVAARILSWRKQILSPGGRMVLIKNVLSLMPIHLLAASSPPKGMFGVLEKLFTNFL</sequence>
<name>A0ABM4UR77_COFAR</name>
<dbReference type="PANTHER" id="PTHR33116">
    <property type="entry name" value="REVERSE TRANSCRIPTASE ZINC-BINDING DOMAIN-CONTAINING PROTEIN-RELATED-RELATED"/>
    <property type="match status" value="1"/>
</dbReference>
<proteinExistence type="predicted"/>
<dbReference type="Proteomes" id="UP001652660">
    <property type="component" value="Chromosome 6c"/>
</dbReference>
<keyword evidence="1" id="KW-1185">Reference proteome</keyword>
<reference evidence="2" key="1">
    <citation type="submission" date="2025-08" db="UniProtKB">
        <authorList>
            <consortium name="RefSeq"/>
        </authorList>
    </citation>
    <scope>IDENTIFICATION</scope>
    <source>
        <tissue evidence="2">Leaves</tissue>
    </source>
</reference>
<dbReference type="RefSeq" id="XP_071909787.1">
    <property type="nucleotide sequence ID" value="XM_072053686.1"/>
</dbReference>
<gene>
    <name evidence="2" type="primary">LOC140008804</name>
</gene>
<evidence type="ECO:0008006" key="3">
    <source>
        <dbReference type="Google" id="ProtNLM"/>
    </source>
</evidence>
<dbReference type="PANTHER" id="PTHR33116:SF82">
    <property type="entry name" value="RNASE H FAMILY PROTEIN"/>
    <property type="match status" value="1"/>
</dbReference>
<evidence type="ECO:0000313" key="2">
    <source>
        <dbReference type="RefSeq" id="XP_071909787.1"/>
    </source>
</evidence>
<accession>A0ABM4UR77</accession>
<dbReference type="GeneID" id="140008804"/>
<evidence type="ECO:0000313" key="1">
    <source>
        <dbReference type="Proteomes" id="UP001652660"/>
    </source>
</evidence>
<protein>
    <recommendedName>
        <fullName evidence="3">Reverse transcriptase domain-containing protein</fullName>
    </recommendedName>
</protein>
<organism evidence="1 2">
    <name type="scientific">Coffea arabica</name>
    <name type="common">Arabian coffee</name>
    <dbReference type="NCBI Taxonomy" id="13443"/>
    <lineage>
        <taxon>Eukaryota</taxon>
        <taxon>Viridiplantae</taxon>
        <taxon>Streptophyta</taxon>
        <taxon>Embryophyta</taxon>
        <taxon>Tracheophyta</taxon>
        <taxon>Spermatophyta</taxon>
        <taxon>Magnoliopsida</taxon>
        <taxon>eudicotyledons</taxon>
        <taxon>Gunneridae</taxon>
        <taxon>Pentapetalae</taxon>
        <taxon>asterids</taxon>
        <taxon>lamiids</taxon>
        <taxon>Gentianales</taxon>
        <taxon>Rubiaceae</taxon>
        <taxon>Ixoroideae</taxon>
        <taxon>Gardenieae complex</taxon>
        <taxon>Bertiereae - Coffeeae clade</taxon>
        <taxon>Coffeeae</taxon>
        <taxon>Coffea</taxon>
    </lineage>
</organism>